<name>A0A4V2JY33_9MICR</name>
<reference evidence="4 5" key="1">
    <citation type="submission" date="2017-12" db="EMBL/GenBank/DDBJ databases">
        <authorList>
            <person name="Pombert J.-F."/>
            <person name="Haag K.L."/>
            <person name="Ebert D."/>
        </authorList>
    </citation>
    <scope>NUCLEOTIDE SEQUENCE [LARGE SCALE GENOMIC DNA]</scope>
    <source>
        <strain evidence="4">IL-G-3</strain>
    </source>
</reference>
<dbReference type="VEuPathDB" id="MicrosporidiaDB:CWI38_0244p0010"/>
<dbReference type="STRING" id="1176355.A0A4V2JY33"/>
<dbReference type="InterPro" id="IPR003958">
    <property type="entry name" value="CBFA_NFYB_domain"/>
</dbReference>
<keyword evidence="2" id="KW-0539">Nucleus</keyword>
<dbReference type="PANTHER" id="PTHR10252">
    <property type="entry name" value="HISTONE-LIKE TRANSCRIPTION FACTOR CCAAT-RELATED"/>
    <property type="match status" value="1"/>
</dbReference>
<dbReference type="InterPro" id="IPR009072">
    <property type="entry name" value="Histone-fold"/>
</dbReference>
<dbReference type="GO" id="GO:0005634">
    <property type="term" value="C:nucleus"/>
    <property type="evidence" value="ECO:0007669"/>
    <property type="project" value="UniProtKB-SubCell"/>
</dbReference>
<keyword evidence="5" id="KW-1185">Reference proteome</keyword>
<evidence type="ECO:0000313" key="5">
    <source>
        <dbReference type="Proteomes" id="UP000292282"/>
    </source>
</evidence>
<dbReference type="Gene3D" id="1.10.20.10">
    <property type="entry name" value="Histone, subunit A"/>
    <property type="match status" value="1"/>
</dbReference>
<evidence type="ECO:0000259" key="3">
    <source>
        <dbReference type="Pfam" id="PF00808"/>
    </source>
</evidence>
<accession>A0A4V2JY33</accession>
<evidence type="ECO:0000256" key="2">
    <source>
        <dbReference type="ARBA" id="ARBA00023242"/>
    </source>
</evidence>
<protein>
    <recommendedName>
        <fullName evidence="3">Transcription factor CBF/NF-Y/archaeal histone domain-containing protein</fullName>
    </recommendedName>
</protein>
<dbReference type="SUPFAM" id="SSF47113">
    <property type="entry name" value="Histone-fold"/>
    <property type="match status" value="1"/>
</dbReference>
<sequence length="92" mass="10538">MKKSKEIQKKRINKFPAARIKRIMQSDEEIGKVSTSAPIVLGKAIELFMKDIIMSSVEISKKNKSSKITMKELENLISEVPKFDFLNILINK</sequence>
<dbReference type="CDD" id="cd22906">
    <property type="entry name" value="HFD_DRAP1"/>
    <property type="match status" value="1"/>
</dbReference>
<dbReference type="GO" id="GO:0046982">
    <property type="term" value="F:protein heterodimerization activity"/>
    <property type="evidence" value="ECO:0007669"/>
    <property type="project" value="InterPro"/>
</dbReference>
<comment type="caution">
    <text evidence="4">The sequence shown here is derived from an EMBL/GenBank/DDBJ whole genome shotgun (WGS) entry which is preliminary data.</text>
</comment>
<gene>
    <name evidence="4" type="ORF">CWI38_0244p0010</name>
</gene>
<dbReference type="AlphaFoldDB" id="A0A4V2JY33"/>
<proteinExistence type="predicted"/>
<dbReference type="Proteomes" id="UP000292282">
    <property type="component" value="Unassembled WGS sequence"/>
</dbReference>
<dbReference type="PANTHER" id="PTHR10252:SF5">
    <property type="entry name" value="DR1-ASSOCIATED COREPRESSOR"/>
    <property type="match status" value="1"/>
</dbReference>
<dbReference type="EMBL" id="PITK01000244">
    <property type="protein sequence ID" value="TBU18372.1"/>
    <property type="molecule type" value="Genomic_DNA"/>
</dbReference>
<evidence type="ECO:0000256" key="1">
    <source>
        <dbReference type="ARBA" id="ARBA00004123"/>
    </source>
</evidence>
<evidence type="ECO:0000313" key="4">
    <source>
        <dbReference type="EMBL" id="TBU18372.1"/>
    </source>
</evidence>
<organism evidence="4 5">
    <name type="scientific">Hamiltosporidium tvaerminnensis</name>
    <dbReference type="NCBI Taxonomy" id="1176355"/>
    <lineage>
        <taxon>Eukaryota</taxon>
        <taxon>Fungi</taxon>
        <taxon>Fungi incertae sedis</taxon>
        <taxon>Microsporidia</taxon>
        <taxon>Dubosqiidae</taxon>
        <taxon>Hamiltosporidium</taxon>
    </lineage>
</organism>
<dbReference type="Pfam" id="PF00808">
    <property type="entry name" value="CBFD_NFYB_HMF"/>
    <property type="match status" value="1"/>
</dbReference>
<comment type="subcellular location">
    <subcellularLocation>
        <location evidence="1">Nucleus</location>
    </subcellularLocation>
</comment>
<dbReference type="GO" id="GO:0001046">
    <property type="term" value="F:core promoter sequence-specific DNA binding"/>
    <property type="evidence" value="ECO:0007669"/>
    <property type="project" value="TreeGrafter"/>
</dbReference>
<feature type="domain" description="Transcription factor CBF/NF-Y/archaeal histone" evidence="3">
    <location>
        <begin position="14"/>
        <end position="69"/>
    </location>
</feature>
<dbReference type="InterPro" id="IPR050568">
    <property type="entry name" value="Transcr_DNA_Rep_Reg"/>
</dbReference>
<dbReference type="OrthoDB" id="653904at2759"/>
<dbReference type="GO" id="GO:0016251">
    <property type="term" value="F:RNA polymerase II general transcription initiation factor activity"/>
    <property type="evidence" value="ECO:0007669"/>
    <property type="project" value="TreeGrafter"/>
</dbReference>